<keyword evidence="3" id="KW-1185">Reference proteome</keyword>
<organism evidence="2 3">
    <name type="scientific">Chelatococcus caeni</name>
    <dbReference type="NCBI Taxonomy" id="1348468"/>
    <lineage>
        <taxon>Bacteria</taxon>
        <taxon>Pseudomonadati</taxon>
        <taxon>Pseudomonadota</taxon>
        <taxon>Alphaproteobacteria</taxon>
        <taxon>Hyphomicrobiales</taxon>
        <taxon>Chelatococcaceae</taxon>
        <taxon>Chelatococcus</taxon>
    </lineage>
</organism>
<dbReference type="AlphaFoldDB" id="A0A840BXM7"/>
<comment type="caution">
    <text evidence="2">The sequence shown here is derived from an EMBL/GenBank/DDBJ whole genome shotgun (WGS) entry which is preliminary data.</text>
</comment>
<sequence>MMRVVIASDAWRPQVNGVVRSLENVAAHACSLGADVHFVTPDAFTTVPLPSYGEIRLALAGTRRLRRMLAELKPDFVHIATEGPIGLAMRRVCLAEGRGFTTSYHTRFPEYLAARLPVPERWSYAALRRFHNAGAGVMVSTPTLERELGARGFANIMRWSRGVDADLFRPRADMRGALGVPGPVFLYVGRVAVEKNIEAFLKLDLPGTKVVVGDGPARARLQQSFPQARFLGTLTGEKLAEVYAASDVFVFPSLTDTFGIVLLEALASGLPVAAFPVTGPLDVVGGTGCGVLDMDLRNAALAALDIDRGLCRDLALTYSWQASAGQFFDNIVRANASAGGVPLAA</sequence>
<proteinExistence type="predicted"/>
<dbReference type="GO" id="GO:0016757">
    <property type="term" value="F:glycosyltransferase activity"/>
    <property type="evidence" value="ECO:0007669"/>
    <property type="project" value="TreeGrafter"/>
</dbReference>
<evidence type="ECO:0000313" key="3">
    <source>
        <dbReference type="Proteomes" id="UP000577362"/>
    </source>
</evidence>
<dbReference type="Pfam" id="PF13439">
    <property type="entry name" value="Glyco_transf_4"/>
    <property type="match status" value="1"/>
</dbReference>
<dbReference type="InterPro" id="IPR050194">
    <property type="entry name" value="Glycosyltransferase_grp1"/>
</dbReference>
<evidence type="ECO:0000313" key="2">
    <source>
        <dbReference type="EMBL" id="MBB4017834.1"/>
    </source>
</evidence>
<keyword evidence="2" id="KW-0808">Transferase</keyword>
<name>A0A840BXM7_9HYPH</name>
<feature type="domain" description="Glycosyltransferase subfamily 4-like N-terminal" evidence="1">
    <location>
        <begin position="15"/>
        <end position="166"/>
    </location>
</feature>
<dbReference type="SUPFAM" id="SSF53756">
    <property type="entry name" value="UDP-Glycosyltransferase/glycogen phosphorylase"/>
    <property type="match status" value="1"/>
</dbReference>
<evidence type="ECO:0000259" key="1">
    <source>
        <dbReference type="Pfam" id="PF13439"/>
    </source>
</evidence>
<dbReference type="Gene3D" id="3.40.50.2000">
    <property type="entry name" value="Glycogen Phosphorylase B"/>
    <property type="match status" value="2"/>
</dbReference>
<dbReference type="EMBL" id="JACIEN010000003">
    <property type="protein sequence ID" value="MBB4017834.1"/>
    <property type="molecule type" value="Genomic_DNA"/>
</dbReference>
<dbReference type="Pfam" id="PF13692">
    <property type="entry name" value="Glyco_trans_1_4"/>
    <property type="match status" value="1"/>
</dbReference>
<dbReference type="CDD" id="cd03814">
    <property type="entry name" value="GT4-like"/>
    <property type="match status" value="1"/>
</dbReference>
<reference evidence="2 3" key="1">
    <citation type="submission" date="2020-08" db="EMBL/GenBank/DDBJ databases">
        <title>Genomic Encyclopedia of Type Strains, Phase IV (KMG-IV): sequencing the most valuable type-strain genomes for metagenomic binning, comparative biology and taxonomic classification.</title>
        <authorList>
            <person name="Goeker M."/>
        </authorList>
    </citation>
    <scope>NUCLEOTIDE SEQUENCE [LARGE SCALE GENOMIC DNA]</scope>
    <source>
        <strain evidence="2 3">DSM 103737</strain>
    </source>
</reference>
<gene>
    <name evidence="2" type="ORF">GGR16_002868</name>
</gene>
<accession>A0A840BXM7</accession>
<dbReference type="Proteomes" id="UP000577362">
    <property type="component" value="Unassembled WGS sequence"/>
</dbReference>
<dbReference type="PANTHER" id="PTHR45947">
    <property type="entry name" value="SULFOQUINOVOSYL TRANSFERASE SQD2"/>
    <property type="match status" value="1"/>
</dbReference>
<dbReference type="InterPro" id="IPR028098">
    <property type="entry name" value="Glyco_trans_4-like_N"/>
</dbReference>
<protein>
    <submittedName>
        <fullName evidence="2">Glycosyltransferase involved in cell wall biosynthesis</fullName>
    </submittedName>
</protein>
<dbReference type="PANTHER" id="PTHR45947:SF3">
    <property type="entry name" value="SULFOQUINOVOSYL TRANSFERASE SQD2"/>
    <property type="match status" value="1"/>
</dbReference>